<evidence type="ECO:0008006" key="4">
    <source>
        <dbReference type="Google" id="ProtNLM"/>
    </source>
</evidence>
<keyword evidence="3" id="KW-1185">Reference proteome</keyword>
<gene>
    <name evidence="2" type="ORF">BC351_04670</name>
</gene>
<keyword evidence="1" id="KW-0472">Membrane</keyword>
<feature type="transmembrane region" description="Helical" evidence="1">
    <location>
        <begin position="126"/>
        <end position="144"/>
    </location>
</feature>
<sequence length="159" mass="17251">MMQILIVLAVIFLMVRRQLGTRTVNRRMVILPLILLVYGFYVASSISGMDAGGWLLLILGAVIGFPIGIWQGILTKVFREGGVWMTKGSPIGLAVWLLSIPVRYGLRFGLAYVIPTHASFTGGNASIPFLFAIAGIVLGRLVGICMKHPQVAQQLTARA</sequence>
<reference evidence="3" key="1">
    <citation type="submission" date="2016-07" db="EMBL/GenBank/DDBJ databases">
        <authorList>
            <person name="Florea S."/>
            <person name="Webb J.S."/>
            <person name="Jaromczyk J."/>
            <person name="Schardl C.L."/>
        </authorList>
    </citation>
    <scope>NUCLEOTIDE SEQUENCE [LARGE SCALE GENOMIC DNA]</scope>
    <source>
        <strain evidence="3">CY1</strain>
    </source>
</reference>
<accession>A0A1V4HKL7</accession>
<evidence type="ECO:0000256" key="1">
    <source>
        <dbReference type="SAM" id="Phobius"/>
    </source>
</evidence>
<proteinExistence type="predicted"/>
<keyword evidence="1" id="KW-0812">Transmembrane</keyword>
<dbReference type="OrthoDB" id="2629956at2"/>
<feature type="transmembrane region" description="Helical" evidence="1">
    <location>
        <begin position="54"/>
        <end position="73"/>
    </location>
</feature>
<dbReference type="STRING" id="1469647.BC351_04670"/>
<comment type="caution">
    <text evidence="2">The sequence shown here is derived from an EMBL/GenBank/DDBJ whole genome shotgun (WGS) entry which is preliminary data.</text>
</comment>
<dbReference type="AlphaFoldDB" id="A0A1V4HKL7"/>
<evidence type="ECO:0000313" key="3">
    <source>
        <dbReference type="Proteomes" id="UP000190626"/>
    </source>
</evidence>
<feature type="transmembrane region" description="Helical" evidence="1">
    <location>
        <begin position="93"/>
        <end position="114"/>
    </location>
</feature>
<name>A0A1V4HKL7_9BACL</name>
<dbReference type="Proteomes" id="UP000190626">
    <property type="component" value="Unassembled WGS sequence"/>
</dbReference>
<dbReference type="RefSeq" id="WP_079413385.1">
    <property type="nucleotide sequence ID" value="NZ_MBTG01000012.1"/>
</dbReference>
<evidence type="ECO:0000313" key="2">
    <source>
        <dbReference type="EMBL" id="OPH57800.1"/>
    </source>
</evidence>
<keyword evidence="1" id="KW-1133">Transmembrane helix</keyword>
<dbReference type="EMBL" id="MBTG01000012">
    <property type="protein sequence ID" value="OPH57800.1"/>
    <property type="molecule type" value="Genomic_DNA"/>
</dbReference>
<protein>
    <recommendedName>
        <fullName evidence="4">DUF1453 domain-containing protein</fullName>
    </recommendedName>
</protein>
<organism evidence="2 3">
    <name type="scientific">Paenibacillus ferrarius</name>
    <dbReference type="NCBI Taxonomy" id="1469647"/>
    <lineage>
        <taxon>Bacteria</taxon>
        <taxon>Bacillati</taxon>
        <taxon>Bacillota</taxon>
        <taxon>Bacilli</taxon>
        <taxon>Bacillales</taxon>
        <taxon>Paenibacillaceae</taxon>
        <taxon>Paenibacillus</taxon>
    </lineage>
</organism>
<feature type="transmembrane region" description="Helical" evidence="1">
    <location>
        <begin position="30"/>
        <end position="47"/>
    </location>
</feature>